<accession>A0A2T4G7E0</accession>
<dbReference type="EMBL" id="PYWW01000011">
    <property type="protein sequence ID" value="PTC31615.1"/>
    <property type="molecule type" value="Genomic_DNA"/>
</dbReference>
<dbReference type="AlphaFoldDB" id="A0A2T4G7E0"/>
<name>A0A2T4G7E0_9PSED</name>
<protein>
    <submittedName>
        <fullName evidence="1">Uncharacterized protein</fullName>
    </submittedName>
</protein>
<evidence type="ECO:0000313" key="2">
    <source>
        <dbReference type="Proteomes" id="UP000240571"/>
    </source>
</evidence>
<organism evidence="1 2">
    <name type="scientific">Pseudomonas aylmerensis</name>
    <dbReference type="NCBI Taxonomy" id="1869229"/>
    <lineage>
        <taxon>Bacteria</taxon>
        <taxon>Pseudomonadati</taxon>
        <taxon>Pseudomonadota</taxon>
        <taxon>Gammaproteobacteria</taxon>
        <taxon>Pseudomonadales</taxon>
        <taxon>Pseudomonadaceae</taxon>
        <taxon>Pseudomonas</taxon>
    </lineage>
</organism>
<comment type="caution">
    <text evidence="1">The sequence shown here is derived from an EMBL/GenBank/DDBJ whole genome shotgun (WGS) entry which is preliminary data.</text>
</comment>
<proteinExistence type="predicted"/>
<reference evidence="1 2" key="1">
    <citation type="submission" date="2018-03" db="EMBL/GenBank/DDBJ databases">
        <title>Diversity of bacteria associated with corn roots inoculated with woodland soils in Canada, and Description of Pseudomonas aylmerense sp. nov.</title>
        <authorList>
            <person name="Tambong J.T."/>
            <person name="Xu R."/>
            <person name="Tchagang C."/>
        </authorList>
    </citation>
    <scope>NUCLEOTIDE SEQUENCE [LARGE SCALE GENOMIC DNA]</scope>
    <source>
        <strain evidence="1 2">S1E44</strain>
    </source>
</reference>
<gene>
    <name evidence="1" type="ORF">C9382_05935</name>
</gene>
<sequence length="66" mass="7131">MVVVSSPTSEQVFFCGEQACFCGEQVCFFVVSRPVFCGEQACFCGERACPALGCAAAPIRPLRSFR</sequence>
<dbReference type="Proteomes" id="UP000240571">
    <property type="component" value="Unassembled WGS sequence"/>
</dbReference>
<evidence type="ECO:0000313" key="1">
    <source>
        <dbReference type="EMBL" id="PTC31615.1"/>
    </source>
</evidence>